<comment type="caution">
    <text evidence="2">The sequence shown here is derived from an EMBL/GenBank/DDBJ whole genome shotgun (WGS) entry which is preliminary data.</text>
</comment>
<reference evidence="2 3" key="1">
    <citation type="journal article" date="2024" name="Ann. Entomol. Soc. Am.">
        <title>Genomic analyses of the southern and eastern yellowjacket wasps (Hymenoptera: Vespidae) reveal evolutionary signatures of social life.</title>
        <authorList>
            <person name="Catto M.A."/>
            <person name="Caine P.B."/>
            <person name="Orr S.E."/>
            <person name="Hunt B.G."/>
            <person name="Goodisman M.A.D."/>
        </authorList>
    </citation>
    <scope>NUCLEOTIDE SEQUENCE [LARGE SCALE GENOMIC DNA]</scope>
    <source>
        <strain evidence="2">232</strain>
        <tissue evidence="2">Head and thorax</tissue>
    </source>
</reference>
<organism evidence="2 3">
    <name type="scientific">Vespula maculifrons</name>
    <name type="common">Eastern yellow jacket</name>
    <name type="synonym">Wasp</name>
    <dbReference type="NCBI Taxonomy" id="7453"/>
    <lineage>
        <taxon>Eukaryota</taxon>
        <taxon>Metazoa</taxon>
        <taxon>Ecdysozoa</taxon>
        <taxon>Arthropoda</taxon>
        <taxon>Hexapoda</taxon>
        <taxon>Insecta</taxon>
        <taxon>Pterygota</taxon>
        <taxon>Neoptera</taxon>
        <taxon>Endopterygota</taxon>
        <taxon>Hymenoptera</taxon>
        <taxon>Apocrita</taxon>
        <taxon>Aculeata</taxon>
        <taxon>Vespoidea</taxon>
        <taxon>Vespidae</taxon>
        <taxon>Vespinae</taxon>
        <taxon>Vespula</taxon>
    </lineage>
</organism>
<protein>
    <submittedName>
        <fullName evidence="2">Uncharacterized protein</fullName>
    </submittedName>
</protein>
<proteinExistence type="predicted"/>
<accession>A0ABD2CP31</accession>
<feature type="compositionally biased region" description="Basic and acidic residues" evidence="1">
    <location>
        <begin position="68"/>
        <end position="82"/>
    </location>
</feature>
<gene>
    <name evidence="2" type="ORF">V1477_005231</name>
</gene>
<evidence type="ECO:0000313" key="3">
    <source>
        <dbReference type="Proteomes" id="UP001607303"/>
    </source>
</evidence>
<feature type="compositionally biased region" description="Acidic residues" evidence="1">
    <location>
        <begin position="93"/>
        <end position="120"/>
    </location>
</feature>
<evidence type="ECO:0000313" key="2">
    <source>
        <dbReference type="EMBL" id="KAL2746861.1"/>
    </source>
</evidence>
<keyword evidence="3" id="KW-1185">Reference proteome</keyword>
<dbReference type="EMBL" id="JAYRBN010000037">
    <property type="protein sequence ID" value="KAL2746861.1"/>
    <property type="molecule type" value="Genomic_DNA"/>
</dbReference>
<feature type="region of interest" description="Disordered" evidence="1">
    <location>
        <begin position="57"/>
        <end position="126"/>
    </location>
</feature>
<dbReference type="AlphaFoldDB" id="A0ABD2CP31"/>
<evidence type="ECO:0000256" key="1">
    <source>
        <dbReference type="SAM" id="MobiDB-lite"/>
    </source>
</evidence>
<name>A0ABD2CP31_VESMC</name>
<sequence length="126" mass="14472">MTDSFLPSEVRISRQEKKIMRLYLWIISHVDNPLFDATLGEPSTKSLDKISKTLRMQGDLSTQTNDLTVKDKTKGAPDRKIEYNNSIERNSNDNDDDDDNDDNDDDDDDDDDEAEDEDDDKVDKGR</sequence>
<dbReference type="Proteomes" id="UP001607303">
    <property type="component" value="Unassembled WGS sequence"/>
</dbReference>